<evidence type="ECO:0000313" key="3">
    <source>
        <dbReference type="Proteomes" id="UP000218944"/>
    </source>
</evidence>
<dbReference type="EMBL" id="NSJV01000293">
    <property type="protein sequence ID" value="PAU48069.1"/>
    <property type="molecule type" value="Genomic_DNA"/>
</dbReference>
<dbReference type="Proteomes" id="UP000218944">
    <property type="component" value="Unassembled WGS sequence"/>
</dbReference>
<feature type="compositionally biased region" description="Gly residues" evidence="1">
    <location>
        <begin position="38"/>
        <end position="47"/>
    </location>
</feature>
<feature type="region of interest" description="Disordered" evidence="1">
    <location>
        <begin position="37"/>
        <end position="73"/>
    </location>
</feature>
<comment type="caution">
    <text evidence="2">The sequence shown here is derived from an EMBL/GenBank/DDBJ whole genome shotgun (WGS) entry which is preliminary data.</text>
</comment>
<organism evidence="2 3">
    <name type="scientific">Streptomyces albireticuli</name>
    <dbReference type="NCBI Taxonomy" id="1940"/>
    <lineage>
        <taxon>Bacteria</taxon>
        <taxon>Bacillati</taxon>
        <taxon>Actinomycetota</taxon>
        <taxon>Actinomycetes</taxon>
        <taxon>Kitasatosporales</taxon>
        <taxon>Streptomycetaceae</taxon>
        <taxon>Streptomyces</taxon>
    </lineage>
</organism>
<proteinExistence type="predicted"/>
<name>A0A2A2D9L8_9ACTN</name>
<evidence type="ECO:0000256" key="1">
    <source>
        <dbReference type="SAM" id="MobiDB-lite"/>
    </source>
</evidence>
<sequence>MDNIISFEELDGVAGEVLPERTVMGVVATPLNYAPYGEGDGGAGAGAGSSSSSSAASGGGVVNAPAPHDHGTTILSACHSVDRQQPAGLLSSLSLHSQNPATGLQCVPAAVASH</sequence>
<evidence type="ECO:0000313" key="2">
    <source>
        <dbReference type="EMBL" id="PAU48069.1"/>
    </source>
</evidence>
<protein>
    <submittedName>
        <fullName evidence="2">Uncharacterized protein</fullName>
    </submittedName>
</protein>
<dbReference type="AlphaFoldDB" id="A0A2A2D9L8"/>
<reference evidence="2 3" key="1">
    <citation type="submission" date="2017-08" db="EMBL/GenBank/DDBJ databases">
        <title>Genome sequence of Streptomyces albireticuli NRRL B-1670.</title>
        <authorList>
            <person name="Graham D.E."/>
            <person name="Mahan K.M."/>
            <person name="Klingeman D.M."/>
            <person name="Hettich R.L."/>
            <person name="Parry R.J."/>
            <person name="Spain J.C."/>
        </authorList>
    </citation>
    <scope>NUCLEOTIDE SEQUENCE [LARGE SCALE GENOMIC DNA]</scope>
    <source>
        <strain evidence="2 3">NRRL B-1670</strain>
    </source>
</reference>
<dbReference type="RefSeq" id="WP_095581490.1">
    <property type="nucleotide sequence ID" value="NZ_JAJQQQ010000001.1"/>
</dbReference>
<keyword evidence="3" id="KW-1185">Reference proteome</keyword>
<accession>A0A2A2D9L8</accession>
<gene>
    <name evidence="2" type="ORF">CK936_15165</name>
</gene>